<dbReference type="InterPro" id="IPR013221">
    <property type="entry name" value="Mur_ligase_cen"/>
</dbReference>
<keyword evidence="6" id="KW-0460">Magnesium</keyword>
<dbReference type="AlphaFoldDB" id="A0A1F7JUF5"/>
<evidence type="ECO:0000256" key="7">
    <source>
        <dbReference type="SAM" id="MobiDB-lite"/>
    </source>
</evidence>
<dbReference type="SUPFAM" id="SSF53244">
    <property type="entry name" value="MurD-like peptide ligases, peptide-binding domain"/>
    <property type="match status" value="1"/>
</dbReference>
<evidence type="ECO:0000256" key="2">
    <source>
        <dbReference type="ARBA" id="ARBA00022598"/>
    </source>
</evidence>
<proteinExistence type="inferred from homology"/>
<gene>
    <name evidence="9" type="ORF">A3I56_01210</name>
</gene>
<dbReference type="PANTHER" id="PTHR11136:SF0">
    <property type="entry name" value="DIHYDROFOLATE SYNTHETASE-RELATED"/>
    <property type="match status" value="1"/>
</dbReference>
<reference evidence="9 10" key="1">
    <citation type="journal article" date="2016" name="Nat. Commun.">
        <title>Thousands of microbial genomes shed light on interconnected biogeochemical processes in an aquifer system.</title>
        <authorList>
            <person name="Anantharaman K."/>
            <person name="Brown C.T."/>
            <person name="Hug L.A."/>
            <person name="Sharon I."/>
            <person name="Castelle C.J."/>
            <person name="Probst A.J."/>
            <person name="Thomas B.C."/>
            <person name="Singh A."/>
            <person name="Wilkins M.J."/>
            <person name="Karaoz U."/>
            <person name="Brodie E.L."/>
            <person name="Williams K.H."/>
            <person name="Hubbard S.S."/>
            <person name="Banfield J.F."/>
        </authorList>
    </citation>
    <scope>NUCLEOTIDE SEQUENCE [LARGE SCALE GENOMIC DNA]</scope>
</reference>
<evidence type="ECO:0000313" key="9">
    <source>
        <dbReference type="EMBL" id="OGK59247.1"/>
    </source>
</evidence>
<keyword evidence="2" id="KW-0436">Ligase</keyword>
<organism evidence="9 10">
    <name type="scientific">Candidatus Roizmanbacteria bacterium RIFCSPLOWO2_02_FULL_43_10</name>
    <dbReference type="NCBI Taxonomy" id="1802078"/>
    <lineage>
        <taxon>Bacteria</taxon>
        <taxon>Candidatus Roizmaniibacteriota</taxon>
    </lineage>
</organism>
<evidence type="ECO:0000256" key="4">
    <source>
        <dbReference type="ARBA" id="ARBA00022741"/>
    </source>
</evidence>
<dbReference type="InterPro" id="IPR036565">
    <property type="entry name" value="Mur-like_cat_sf"/>
</dbReference>
<dbReference type="Proteomes" id="UP000176269">
    <property type="component" value="Unassembled WGS sequence"/>
</dbReference>
<feature type="region of interest" description="Disordered" evidence="7">
    <location>
        <begin position="527"/>
        <end position="546"/>
    </location>
</feature>
<dbReference type="GO" id="GO:0008841">
    <property type="term" value="F:dihydrofolate synthase activity"/>
    <property type="evidence" value="ECO:0007669"/>
    <property type="project" value="TreeGrafter"/>
</dbReference>
<feature type="non-terminal residue" evidence="9">
    <location>
        <position position="546"/>
    </location>
</feature>
<dbReference type="Gene3D" id="3.40.1190.10">
    <property type="entry name" value="Mur-like, catalytic domain"/>
    <property type="match status" value="1"/>
</dbReference>
<dbReference type="EMBL" id="MGBC01000047">
    <property type="protein sequence ID" value="OGK59247.1"/>
    <property type="molecule type" value="Genomic_DNA"/>
</dbReference>
<dbReference type="GO" id="GO:0004326">
    <property type="term" value="F:tetrahydrofolylpolyglutamate synthase activity"/>
    <property type="evidence" value="ECO:0007669"/>
    <property type="project" value="InterPro"/>
</dbReference>
<evidence type="ECO:0000256" key="6">
    <source>
        <dbReference type="ARBA" id="ARBA00022842"/>
    </source>
</evidence>
<keyword evidence="4" id="KW-0547">Nucleotide-binding</keyword>
<sequence length="546" mass="61776">MFKNYYQVRQWLESFIPQTYTKKELGLERIRHLLTLLDNPQDKFKSIHIAGTSGKGSTAFYIAQLLRNCKLETRFSTRNSLKASNSKLETNHNLQNSNFRKVSDFEFRNSNFKPIKVGLHVSPHLVDIRERMQIFSSPVISASHSVRGELAGIHKRTILDQVENDNSLIPMKLFLELVNEIKPHVESMKSSKVGLPSYFEILVAATFLYFAKEKVDWAVIEVGLGGRLDATNVLKPKLSIITNIGLDHTDILGKTIEKIAFEKAGIIKSRKVREVQEVRKVRKVITKEIGVPVITAATGKALEVIKKVAREKKVPLSIIDTQLGVKPLKSDVKSYVSLYNDILKSSHVFLTKDVFFLSLAAVAVLKIPLNKAKIIEAFSASFPARFEEVYPSVVVDGAHNLEKIKVLVNFFKNQKPETRNQKLTLVCAFKKDKDWKKMLTYLFNNLDIKRCYATQFYSVTDTGPAVVSNTDGVIFFSSVEPKEIAKFIKSKWKVKVESFDNSHEAVFEALRLVESDSTLSGLRLRGRSDSRRSSTHSVNSNNIPLI</sequence>
<dbReference type="InterPro" id="IPR001645">
    <property type="entry name" value="Folylpolyglutamate_synth"/>
</dbReference>
<evidence type="ECO:0000256" key="3">
    <source>
        <dbReference type="ARBA" id="ARBA00022723"/>
    </source>
</evidence>
<accession>A0A1F7JUF5</accession>
<dbReference type="Gene3D" id="3.90.190.20">
    <property type="entry name" value="Mur ligase, C-terminal domain"/>
    <property type="match status" value="1"/>
</dbReference>
<dbReference type="GO" id="GO:0005524">
    <property type="term" value="F:ATP binding"/>
    <property type="evidence" value="ECO:0007669"/>
    <property type="project" value="UniProtKB-KW"/>
</dbReference>
<feature type="domain" description="Mur ligase central" evidence="8">
    <location>
        <begin position="201"/>
        <end position="272"/>
    </location>
</feature>
<dbReference type="SUPFAM" id="SSF53623">
    <property type="entry name" value="MurD-like peptide ligases, catalytic domain"/>
    <property type="match status" value="2"/>
</dbReference>
<evidence type="ECO:0000259" key="8">
    <source>
        <dbReference type="Pfam" id="PF08245"/>
    </source>
</evidence>
<dbReference type="GO" id="GO:0005829">
    <property type="term" value="C:cytosol"/>
    <property type="evidence" value="ECO:0007669"/>
    <property type="project" value="TreeGrafter"/>
</dbReference>
<protein>
    <recommendedName>
        <fullName evidence="8">Mur ligase central domain-containing protein</fullName>
    </recommendedName>
</protein>
<keyword evidence="5" id="KW-0067">ATP-binding</keyword>
<name>A0A1F7JUF5_9BACT</name>
<comment type="similarity">
    <text evidence="1">Belongs to the folylpolyglutamate synthase family.</text>
</comment>
<evidence type="ECO:0000256" key="5">
    <source>
        <dbReference type="ARBA" id="ARBA00022840"/>
    </source>
</evidence>
<dbReference type="PANTHER" id="PTHR11136">
    <property type="entry name" value="FOLYLPOLYGLUTAMATE SYNTHASE-RELATED"/>
    <property type="match status" value="1"/>
</dbReference>
<dbReference type="InterPro" id="IPR036615">
    <property type="entry name" value="Mur_ligase_C_dom_sf"/>
</dbReference>
<comment type="caution">
    <text evidence="9">The sequence shown here is derived from an EMBL/GenBank/DDBJ whole genome shotgun (WGS) entry which is preliminary data.</text>
</comment>
<feature type="compositionally biased region" description="Polar residues" evidence="7">
    <location>
        <begin position="536"/>
        <end position="546"/>
    </location>
</feature>
<dbReference type="InterPro" id="IPR018109">
    <property type="entry name" value="Folylpolyglutamate_synth_CS"/>
</dbReference>
<evidence type="ECO:0000313" key="10">
    <source>
        <dbReference type="Proteomes" id="UP000176269"/>
    </source>
</evidence>
<dbReference type="PROSITE" id="PS01012">
    <property type="entry name" value="FOLYLPOLYGLU_SYNT_2"/>
    <property type="match status" value="1"/>
</dbReference>
<dbReference type="Pfam" id="PF08245">
    <property type="entry name" value="Mur_ligase_M"/>
    <property type="match status" value="1"/>
</dbReference>
<keyword evidence="3" id="KW-0479">Metal-binding</keyword>
<evidence type="ECO:0000256" key="1">
    <source>
        <dbReference type="ARBA" id="ARBA00008276"/>
    </source>
</evidence>
<dbReference type="GO" id="GO:0046872">
    <property type="term" value="F:metal ion binding"/>
    <property type="evidence" value="ECO:0007669"/>
    <property type="project" value="UniProtKB-KW"/>
</dbReference>